<dbReference type="InterPro" id="IPR033248">
    <property type="entry name" value="Transketolase_C"/>
</dbReference>
<organism evidence="5 6">
    <name type="scientific">Haloprofundus marisrubri</name>
    <dbReference type="NCBI Taxonomy" id="1514971"/>
    <lineage>
        <taxon>Archaea</taxon>
        <taxon>Methanobacteriati</taxon>
        <taxon>Methanobacteriota</taxon>
        <taxon>Stenosarchaea group</taxon>
        <taxon>Halobacteria</taxon>
        <taxon>Halobacteriales</taxon>
        <taxon>Haloferacaceae</taxon>
        <taxon>Haloprofundus</taxon>
    </lineage>
</organism>
<evidence type="ECO:0000313" key="5">
    <source>
        <dbReference type="EMBL" id="KTG11643.1"/>
    </source>
</evidence>
<reference evidence="5 6" key="1">
    <citation type="submission" date="2015-12" db="EMBL/GenBank/DDBJ databases">
        <title>Haloprofundus marisrubri gen. nov., sp. nov., an extremely halophilic archaeon isolated from the Discovery deep brine-seawater interface in the Red Sea.</title>
        <authorList>
            <person name="Zhang G."/>
            <person name="Stingl U."/>
            <person name="Rashid M."/>
        </authorList>
    </citation>
    <scope>NUCLEOTIDE SEQUENCE [LARGE SCALE GENOMIC DNA]</scope>
    <source>
        <strain evidence="5 6">SB9</strain>
    </source>
</reference>
<gene>
    <name evidence="5" type="ORF">AUR64_00165</name>
</gene>
<dbReference type="OrthoDB" id="6779at2157"/>
<accession>A0A0W1RED6</accession>
<evidence type="ECO:0000256" key="1">
    <source>
        <dbReference type="ARBA" id="ARBA00001964"/>
    </source>
</evidence>
<evidence type="ECO:0000256" key="2">
    <source>
        <dbReference type="ARBA" id="ARBA00023002"/>
    </source>
</evidence>
<keyword evidence="6" id="KW-1185">Reference proteome</keyword>
<keyword evidence="2" id="KW-0560">Oxidoreductase</keyword>
<dbReference type="GO" id="GO:0016491">
    <property type="term" value="F:oxidoreductase activity"/>
    <property type="evidence" value="ECO:0007669"/>
    <property type="project" value="UniProtKB-KW"/>
</dbReference>
<proteinExistence type="predicted"/>
<dbReference type="Pfam" id="PF02779">
    <property type="entry name" value="Transket_pyr"/>
    <property type="match status" value="1"/>
</dbReference>
<comment type="cofactor">
    <cofactor evidence="1">
        <name>thiamine diphosphate</name>
        <dbReference type="ChEBI" id="CHEBI:58937"/>
    </cofactor>
</comment>
<dbReference type="FunFam" id="3.40.50.920:FF:000001">
    <property type="entry name" value="Pyruvate dehydrogenase E1 beta subunit"/>
    <property type="match status" value="1"/>
</dbReference>
<sequence length="330" mass="36219">MAQATQSQNLTLVQAVRDGLYTEMQADDDVVVMGEDVGKNGGVFRATEGLWDEFGDDRVIDTPLAESGIIGTAVGMAAYGLKPVPEIQFSGFMYPGFDQIVSHMSRLRTRSRGRYTLPMVLRAPYGGGIRAPEHHSESKEAFYAHEAGLKVVMPSTPYDTKGLLISAIRDPDPVIFLEPKLIYRAFRGEVPEDDYTVPIGEAAVRREGTDVSVFTYGAMTRATMEAAENLEGEVDVEVVDLRTVSPLDREAIVESFKKTGRAVVVHEAPKSGGLGGEITSIIQEEALLYQEAPVERVTGYDVPYPLYALEDYYLPNAARVEEGIRNAVEF</sequence>
<dbReference type="GO" id="GO:0006082">
    <property type="term" value="P:organic acid metabolic process"/>
    <property type="evidence" value="ECO:0007669"/>
    <property type="project" value="UniProtKB-ARBA"/>
</dbReference>
<evidence type="ECO:0000259" key="4">
    <source>
        <dbReference type="SMART" id="SM00861"/>
    </source>
</evidence>
<dbReference type="GO" id="GO:0044272">
    <property type="term" value="P:sulfur compound biosynthetic process"/>
    <property type="evidence" value="ECO:0007669"/>
    <property type="project" value="UniProtKB-ARBA"/>
</dbReference>
<feature type="domain" description="Transketolase-like pyrimidine-binding" evidence="4">
    <location>
        <begin position="10"/>
        <end position="185"/>
    </location>
</feature>
<dbReference type="Gene3D" id="3.40.50.970">
    <property type="match status" value="1"/>
</dbReference>
<dbReference type="RefSeq" id="WP_058579928.1">
    <property type="nucleotide sequence ID" value="NZ_LOPU01000001.1"/>
</dbReference>
<evidence type="ECO:0000256" key="3">
    <source>
        <dbReference type="ARBA" id="ARBA00023052"/>
    </source>
</evidence>
<dbReference type="InterPro" id="IPR029061">
    <property type="entry name" value="THDP-binding"/>
</dbReference>
<dbReference type="AlphaFoldDB" id="A0A0W1RED6"/>
<keyword evidence="3" id="KW-0786">Thiamine pyrophosphate</keyword>
<dbReference type="SMART" id="SM00861">
    <property type="entry name" value="Transket_pyr"/>
    <property type="match status" value="1"/>
</dbReference>
<dbReference type="SUPFAM" id="SSF52922">
    <property type="entry name" value="TK C-terminal domain-like"/>
    <property type="match status" value="1"/>
</dbReference>
<evidence type="ECO:0000313" key="6">
    <source>
        <dbReference type="Proteomes" id="UP000054387"/>
    </source>
</evidence>
<dbReference type="Gene3D" id="3.40.50.920">
    <property type="match status" value="1"/>
</dbReference>
<dbReference type="InterPro" id="IPR009014">
    <property type="entry name" value="Transketo_C/PFOR_II"/>
</dbReference>
<protein>
    <submittedName>
        <fullName evidence="5">2-oxoisovalerate dehydrogenase</fullName>
    </submittedName>
</protein>
<name>A0A0W1RED6_9EURY</name>
<dbReference type="PANTHER" id="PTHR43257:SF2">
    <property type="entry name" value="PYRUVATE DEHYDROGENASE E1 COMPONENT SUBUNIT BETA"/>
    <property type="match status" value="1"/>
</dbReference>
<dbReference type="Pfam" id="PF02780">
    <property type="entry name" value="Transketolase_C"/>
    <property type="match status" value="1"/>
</dbReference>
<dbReference type="EMBL" id="LOPU01000001">
    <property type="protein sequence ID" value="KTG11643.1"/>
    <property type="molecule type" value="Genomic_DNA"/>
</dbReference>
<comment type="caution">
    <text evidence="5">The sequence shown here is derived from an EMBL/GenBank/DDBJ whole genome shotgun (WGS) entry which is preliminary data.</text>
</comment>
<dbReference type="CDD" id="cd07036">
    <property type="entry name" value="TPP_PYR_E1-PDHc-beta_like"/>
    <property type="match status" value="1"/>
</dbReference>
<dbReference type="STRING" id="1514971.AUR64_00165"/>
<dbReference type="Proteomes" id="UP000054387">
    <property type="component" value="Unassembled WGS sequence"/>
</dbReference>
<dbReference type="FunFam" id="3.40.50.970:FF:000001">
    <property type="entry name" value="Pyruvate dehydrogenase E1 beta subunit"/>
    <property type="match status" value="1"/>
</dbReference>
<dbReference type="SUPFAM" id="SSF52518">
    <property type="entry name" value="Thiamin diphosphate-binding fold (THDP-binding)"/>
    <property type="match status" value="1"/>
</dbReference>
<dbReference type="InterPro" id="IPR005475">
    <property type="entry name" value="Transketolase-like_Pyr-bd"/>
</dbReference>
<dbReference type="PANTHER" id="PTHR43257">
    <property type="entry name" value="PYRUVATE DEHYDROGENASE E1 COMPONENT BETA SUBUNIT"/>
    <property type="match status" value="1"/>
</dbReference>